<dbReference type="PANTHER" id="PTHR24104">
    <property type="entry name" value="E3 UBIQUITIN-PROTEIN LIGASE NHLRC1-RELATED"/>
    <property type="match status" value="1"/>
</dbReference>
<feature type="repeat" description="NHL" evidence="2">
    <location>
        <begin position="130"/>
        <end position="170"/>
    </location>
</feature>
<dbReference type="PANTHER" id="PTHR24104:SF50">
    <property type="entry name" value="SMP-30_GLUCONOLACTONASE_LRE-LIKE REGION DOMAIN-CONTAINING PROTEIN"/>
    <property type="match status" value="1"/>
</dbReference>
<dbReference type="eggNOG" id="KOG2177">
    <property type="taxonomic scope" value="Eukaryota"/>
</dbReference>
<dbReference type="InterPro" id="IPR001258">
    <property type="entry name" value="NHL_repeat"/>
</dbReference>
<feature type="non-terminal residue" evidence="3">
    <location>
        <position position="1"/>
    </location>
</feature>
<dbReference type="EMBL" id="GG666637">
    <property type="protein sequence ID" value="EEN46928.1"/>
    <property type="molecule type" value="Genomic_DNA"/>
</dbReference>
<name>C3ZKL5_BRAFL</name>
<feature type="repeat" description="NHL" evidence="2">
    <location>
        <begin position="31"/>
        <end position="72"/>
    </location>
</feature>
<feature type="non-terminal residue" evidence="3">
    <location>
        <position position="214"/>
    </location>
</feature>
<reference evidence="3" key="1">
    <citation type="journal article" date="2008" name="Nature">
        <title>The amphioxus genome and the evolution of the chordate karyotype.</title>
        <authorList>
            <consortium name="US DOE Joint Genome Institute (JGI-PGF)"/>
            <person name="Putnam N.H."/>
            <person name="Butts T."/>
            <person name="Ferrier D.E.K."/>
            <person name="Furlong R.F."/>
            <person name="Hellsten U."/>
            <person name="Kawashima T."/>
            <person name="Robinson-Rechavi M."/>
            <person name="Shoguchi E."/>
            <person name="Terry A."/>
            <person name="Yu J.-K."/>
            <person name="Benito-Gutierrez E.L."/>
            <person name="Dubchak I."/>
            <person name="Garcia-Fernandez J."/>
            <person name="Gibson-Brown J.J."/>
            <person name="Grigoriev I.V."/>
            <person name="Horton A.C."/>
            <person name="de Jong P.J."/>
            <person name="Jurka J."/>
            <person name="Kapitonov V.V."/>
            <person name="Kohara Y."/>
            <person name="Kuroki Y."/>
            <person name="Lindquist E."/>
            <person name="Lucas S."/>
            <person name="Osoegawa K."/>
            <person name="Pennacchio L.A."/>
            <person name="Salamov A.A."/>
            <person name="Satou Y."/>
            <person name="Sauka-Spengler T."/>
            <person name="Schmutz J."/>
            <person name="Shin-I T."/>
            <person name="Toyoda A."/>
            <person name="Bronner-Fraser M."/>
            <person name="Fujiyama A."/>
            <person name="Holland L.Z."/>
            <person name="Holland P.W.H."/>
            <person name="Satoh N."/>
            <person name="Rokhsar D.S."/>
        </authorList>
    </citation>
    <scope>NUCLEOTIDE SEQUENCE [LARGE SCALE GENOMIC DNA]</scope>
    <source>
        <strain evidence="3">S238N-H82</strain>
        <tissue evidence="3">Testes</tissue>
    </source>
</reference>
<dbReference type="CDD" id="cd05819">
    <property type="entry name" value="NHL"/>
    <property type="match status" value="1"/>
</dbReference>
<gene>
    <name evidence="3" type="ORF">BRAFLDRAFT_253253</name>
</gene>
<dbReference type="STRING" id="7739.C3ZKL5"/>
<dbReference type="PROSITE" id="PS51125">
    <property type="entry name" value="NHL"/>
    <property type="match status" value="2"/>
</dbReference>
<dbReference type="InterPro" id="IPR050952">
    <property type="entry name" value="TRIM-NHL_E3_ligases"/>
</dbReference>
<evidence type="ECO:0000256" key="1">
    <source>
        <dbReference type="ARBA" id="ARBA00022737"/>
    </source>
</evidence>
<dbReference type="AlphaFoldDB" id="C3ZKL5"/>
<dbReference type="SUPFAM" id="SSF101898">
    <property type="entry name" value="NHL repeat"/>
    <property type="match status" value="1"/>
</dbReference>
<dbReference type="InParanoid" id="C3ZKL5"/>
<keyword evidence="1" id="KW-0677">Repeat</keyword>
<dbReference type="InterPro" id="IPR011042">
    <property type="entry name" value="6-blade_b-propeller_TolB-like"/>
</dbReference>
<organism>
    <name type="scientific">Branchiostoma floridae</name>
    <name type="common">Florida lancelet</name>
    <name type="synonym">Amphioxus</name>
    <dbReference type="NCBI Taxonomy" id="7739"/>
    <lineage>
        <taxon>Eukaryota</taxon>
        <taxon>Metazoa</taxon>
        <taxon>Chordata</taxon>
        <taxon>Cephalochordata</taxon>
        <taxon>Leptocardii</taxon>
        <taxon>Amphioxiformes</taxon>
        <taxon>Branchiostomatidae</taxon>
        <taxon>Branchiostoma</taxon>
    </lineage>
</organism>
<protein>
    <recommendedName>
        <fullName evidence="4">SMP-30/Gluconolactonase/LRE-like region domain-containing protein</fullName>
    </recommendedName>
</protein>
<evidence type="ECO:0000256" key="2">
    <source>
        <dbReference type="PROSITE-ProRule" id="PRU00504"/>
    </source>
</evidence>
<sequence length="214" mass="23599">ITVDRNGRYLVTDVYKTRDLVYVYSETGQYQFSFGSEGRISTPMGICVYSSGNILVFVADTFNRRVQVFNMEGVYLRKFPTVVSVEGSETMNPYDMSIDGKGHLWVIGQTVSLELILMQAVNRTITKVTFGGRGSKAGRFSGLNNAAVSPSNEIFVADTLNRTVQVFNMEGAYLRKFPTVVLGGEGRISMPVGIYVDSSGNILVADEYDSSVEM</sequence>
<proteinExistence type="predicted"/>
<dbReference type="Pfam" id="PF01436">
    <property type="entry name" value="NHL"/>
    <property type="match status" value="1"/>
</dbReference>
<evidence type="ECO:0000313" key="3">
    <source>
        <dbReference type="EMBL" id="EEN46928.1"/>
    </source>
</evidence>
<dbReference type="Gene3D" id="2.120.10.30">
    <property type="entry name" value="TolB, C-terminal domain"/>
    <property type="match status" value="3"/>
</dbReference>
<accession>C3ZKL5</accession>
<evidence type="ECO:0008006" key="4">
    <source>
        <dbReference type="Google" id="ProtNLM"/>
    </source>
</evidence>